<dbReference type="InterPro" id="IPR011013">
    <property type="entry name" value="Gal_mutarotase_sf_dom"/>
</dbReference>
<dbReference type="Pfam" id="PF09261">
    <property type="entry name" value="Alpha-mann_mid"/>
    <property type="match status" value="1"/>
</dbReference>
<dbReference type="InterPro" id="IPR011330">
    <property type="entry name" value="Glyco_hydro/deAcase_b/a-brl"/>
</dbReference>
<keyword evidence="2" id="KW-0479">Metal-binding</keyword>
<comment type="similarity">
    <text evidence="1">Belongs to the glycosyl hydrolase 38 family.</text>
</comment>
<evidence type="ECO:0000313" key="6">
    <source>
        <dbReference type="EMBL" id="GHH97781.1"/>
    </source>
</evidence>
<dbReference type="PANTHER" id="PTHR46017:SF1">
    <property type="entry name" value="ALPHA-MANNOSIDASE 2C1"/>
    <property type="match status" value="1"/>
</dbReference>
<gene>
    <name evidence="6" type="ORF">AM1BK_13240</name>
</gene>
<dbReference type="Gene3D" id="3.20.110.10">
    <property type="entry name" value="Glycoside hydrolase 38, N terminal domain"/>
    <property type="match status" value="1"/>
</dbReference>
<evidence type="ECO:0000256" key="2">
    <source>
        <dbReference type="ARBA" id="ARBA00022723"/>
    </source>
</evidence>
<dbReference type="Pfam" id="PF01074">
    <property type="entry name" value="Glyco_hydro_38N"/>
    <property type="match status" value="1"/>
</dbReference>
<protein>
    <submittedName>
        <fullName evidence="6">Alpha-mannosidase</fullName>
    </submittedName>
</protein>
<dbReference type="Pfam" id="PF17677">
    <property type="entry name" value="Glyco_hydro38C2"/>
    <property type="match status" value="1"/>
</dbReference>
<evidence type="ECO:0000313" key="7">
    <source>
        <dbReference type="Proteomes" id="UP000637074"/>
    </source>
</evidence>
<keyword evidence="7" id="KW-1185">Reference proteome</keyword>
<dbReference type="InterPro" id="IPR027291">
    <property type="entry name" value="Glyco_hydro_38_N_sf"/>
</dbReference>
<dbReference type="InterPro" id="IPR000602">
    <property type="entry name" value="Glyco_hydro_38_N"/>
</dbReference>
<sequence length="1047" mass="120605">MVFWTEKKLESRIKELEKYRYRDCISIPEFNYQLDQSEGVVVPSPPANKEWSKIRLGDHWTGRDLYAWLQTNIQIPGDWAGRTVVGIFDFGKTGDGNNSGFESLLYINGAPYQGVDSNHQESFLPDSLIGSKVELTLRLWSGLEGGGVPAPQEHKIKRAEIAWLDEKVDDLYYTSAAMLKAVHVLNDQAPERQALLAALDRSFLLLDWSKPGSEGFYQSAARAQELLEKELQEMKSHHPVTVTAIGHTHIDVAWLWRLKHTREKATRSFSTVLRLMERYPDYVFLQTQPQLYDYIKSDFPELYEQIRTRVSEGRWEAGGGMWLEADCNIPSGESLVRQFLMGTRFFREEFGAECRYLWLPDVFGYSWAMPQILKKSGIDTFMTTKISWNQYNRMPHDTFKWRGIDGTEILTHFITTTDTDDDWKHIYTYNGQILPETVLGSWTEYRDKQINKELLLSYGYGDGGGGVNREMLEMRRRLDDMPGLPRVRTGRADDYFKRLQETVEQTDQYVHTWDGELYFEYHRGTYTSQAYNKKMNRKLELLYREVEWLSILEGLFASSLTQYPQSAINEGWKIILRNQFHDIIPGTSIREVYEDSTLEYQEAEKIANELAARSLYALVSDKEYTFTVMNSSSWEKSGLVSIAAEAGMEYGEWKDAGGKTLEACREGENWLVHVNAVPSTGIDTICFEPAEFSSEAASVPFEVLDSGVVTPNYEISWDESGQLTSIFDRGANREVLANGTKGNVLQVFEDKPMHFDAWDIDIYYQEKMQEIKELQSVNVISVNALRLVIEFKWFYLDSTITQKMVLFAKSPRIDFVTTIDWHEQNQLLKAAFPVDVRATEATYDIQFGNIKRPTHWNTSWDMARFETVGHQWADLSERGFGVSILNDCKYGHDIKDNVIRLTLLRSATDPDYLQDQGFHSFTYSLLPHQGDWVDGKTVQEAWDVNQPLTVSKGAAVTSAFSLFRLSVDHVMIDAIKKAEDSEQILLRVHEYTGSRGKVEVQSDLVIHAWQECDLMERPMGTSVRQDRISFDIQPYEIRTFLVDISQK</sequence>
<evidence type="ECO:0000256" key="4">
    <source>
        <dbReference type="ARBA" id="ARBA00023295"/>
    </source>
</evidence>
<dbReference type="SUPFAM" id="SSF88688">
    <property type="entry name" value="Families 57/38 glycoside transferase middle domain"/>
    <property type="match status" value="1"/>
</dbReference>
<evidence type="ECO:0000259" key="5">
    <source>
        <dbReference type="SMART" id="SM00872"/>
    </source>
</evidence>
<dbReference type="SUPFAM" id="SSF88713">
    <property type="entry name" value="Glycoside hydrolase/deacetylase"/>
    <property type="match status" value="1"/>
</dbReference>
<feature type="domain" description="Glycoside hydrolase family 38 central" evidence="5">
    <location>
        <begin position="520"/>
        <end position="600"/>
    </location>
</feature>
<keyword evidence="3" id="KW-0378">Hydrolase</keyword>
<proteinExistence type="inferred from homology"/>
<dbReference type="InterPro" id="IPR037094">
    <property type="entry name" value="Glyco_hydro_38_cen_sf"/>
</dbReference>
<dbReference type="Gene3D" id="1.20.1270.50">
    <property type="entry name" value="Glycoside hydrolase family 38, central domain"/>
    <property type="match status" value="1"/>
</dbReference>
<dbReference type="Gene3D" id="2.70.98.30">
    <property type="entry name" value="Golgi alpha-mannosidase II, domain 4"/>
    <property type="match status" value="1"/>
</dbReference>
<dbReference type="Pfam" id="PF22907">
    <property type="entry name" value="Ams1-like_1st"/>
    <property type="match status" value="1"/>
</dbReference>
<dbReference type="CDD" id="cd10789">
    <property type="entry name" value="GH38N_AMII_ER_cytosolic"/>
    <property type="match status" value="1"/>
</dbReference>
<keyword evidence="4" id="KW-0326">Glycosidase</keyword>
<dbReference type="InterPro" id="IPR054723">
    <property type="entry name" value="Ams1-like_N"/>
</dbReference>
<dbReference type="InterPro" id="IPR028995">
    <property type="entry name" value="Glyco_hydro_57/38_cen_sf"/>
</dbReference>
<dbReference type="SMART" id="SM00872">
    <property type="entry name" value="Alpha-mann_mid"/>
    <property type="match status" value="1"/>
</dbReference>
<dbReference type="InterPro" id="IPR015341">
    <property type="entry name" value="Glyco_hydro_38_cen"/>
</dbReference>
<dbReference type="Pfam" id="PF07748">
    <property type="entry name" value="Glyco_hydro_38C"/>
    <property type="match status" value="1"/>
</dbReference>
<dbReference type="EMBL" id="BNDS01000004">
    <property type="protein sequence ID" value="GHH97781.1"/>
    <property type="molecule type" value="Genomic_DNA"/>
</dbReference>
<dbReference type="Proteomes" id="UP000637074">
    <property type="component" value="Unassembled WGS sequence"/>
</dbReference>
<dbReference type="SUPFAM" id="SSF74650">
    <property type="entry name" value="Galactose mutarotase-like"/>
    <property type="match status" value="1"/>
</dbReference>
<evidence type="ECO:0000256" key="1">
    <source>
        <dbReference type="ARBA" id="ARBA00009792"/>
    </source>
</evidence>
<dbReference type="PANTHER" id="PTHR46017">
    <property type="entry name" value="ALPHA-MANNOSIDASE 2C1"/>
    <property type="match status" value="1"/>
</dbReference>
<reference evidence="6 7" key="1">
    <citation type="journal article" date="2022" name="Int. J. Syst. Evol. Microbiol.">
        <title>Neobacillus kokaensis sp. nov., isolated from soil.</title>
        <authorList>
            <person name="Yuki K."/>
            <person name="Matsubara H."/>
            <person name="Yamaguchi S."/>
        </authorList>
    </citation>
    <scope>NUCLEOTIDE SEQUENCE [LARGE SCALE GENOMIC DNA]</scope>
    <source>
        <strain evidence="6 7">LOB 377</strain>
    </source>
</reference>
<dbReference type="InterPro" id="IPR041147">
    <property type="entry name" value="GH38_C"/>
</dbReference>
<dbReference type="InterPro" id="IPR011682">
    <property type="entry name" value="Glyco_hydro_38_C"/>
</dbReference>
<name>A0ABQ3N8W0_9BACI</name>
<accession>A0ABQ3N8W0</accession>
<organism evidence="6 7">
    <name type="scientific">Neobacillus kokaensis</name>
    <dbReference type="NCBI Taxonomy" id="2759023"/>
    <lineage>
        <taxon>Bacteria</taxon>
        <taxon>Bacillati</taxon>
        <taxon>Bacillota</taxon>
        <taxon>Bacilli</taxon>
        <taxon>Bacillales</taxon>
        <taxon>Bacillaceae</taxon>
        <taxon>Neobacillus</taxon>
    </lineage>
</organism>
<evidence type="ECO:0000256" key="3">
    <source>
        <dbReference type="ARBA" id="ARBA00022801"/>
    </source>
</evidence>
<comment type="caution">
    <text evidence="6">The sequence shown here is derived from an EMBL/GenBank/DDBJ whole genome shotgun (WGS) entry which is preliminary data.</text>
</comment>
<dbReference type="Gene3D" id="2.60.40.2220">
    <property type="match status" value="1"/>
</dbReference>